<dbReference type="InterPro" id="IPR000727">
    <property type="entry name" value="T_SNARE_dom"/>
</dbReference>
<gene>
    <name evidence="11" type="ORF">BDZ90DRAFT_232038</name>
</gene>
<dbReference type="GO" id="GO:0005789">
    <property type="term" value="C:endoplasmic reticulum membrane"/>
    <property type="evidence" value="ECO:0007669"/>
    <property type="project" value="TreeGrafter"/>
</dbReference>
<proteinExistence type="inferred from homology"/>
<comment type="subcellular location">
    <subcellularLocation>
        <location evidence="1">Membrane</location>
        <topology evidence="1">Single-pass type IV membrane protein</topology>
    </subcellularLocation>
</comment>
<reference evidence="11 12" key="1">
    <citation type="journal article" date="2018" name="Mol. Biol. Evol.">
        <title>Broad Genomic Sampling Reveals a Smut Pathogenic Ancestry of the Fungal Clade Ustilaginomycotina.</title>
        <authorList>
            <person name="Kijpornyongpan T."/>
            <person name="Mondo S.J."/>
            <person name="Barry K."/>
            <person name="Sandor L."/>
            <person name="Lee J."/>
            <person name="Lipzen A."/>
            <person name="Pangilinan J."/>
            <person name="LaButti K."/>
            <person name="Hainaut M."/>
            <person name="Henrissat B."/>
            <person name="Grigoriev I.V."/>
            <person name="Spatafora J.W."/>
            <person name="Aime M.C."/>
        </authorList>
    </citation>
    <scope>NUCLEOTIDE SEQUENCE [LARGE SCALE GENOMIC DNA]</scope>
    <source>
        <strain evidence="11 12">MCA 5214</strain>
    </source>
</reference>
<dbReference type="PROSITE" id="PS50192">
    <property type="entry name" value="T_SNARE"/>
    <property type="match status" value="1"/>
</dbReference>
<dbReference type="STRING" id="1569628.A0A316UQM3"/>
<dbReference type="GO" id="GO:0006896">
    <property type="term" value="P:Golgi to vacuole transport"/>
    <property type="evidence" value="ECO:0007669"/>
    <property type="project" value="TreeGrafter"/>
</dbReference>
<dbReference type="Gene3D" id="1.20.5.110">
    <property type="match status" value="1"/>
</dbReference>
<dbReference type="RefSeq" id="XP_025362224.1">
    <property type="nucleotide sequence ID" value="XM_025506097.1"/>
</dbReference>
<dbReference type="GO" id="GO:0005484">
    <property type="term" value="F:SNAP receptor activity"/>
    <property type="evidence" value="ECO:0007669"/>
    <property type="project" value="TreeGrafter"/>
</dbReference>
<dbReference type="SMART" id="SM00397">
    <property type="entry name" value="t_SNARE"/>
    <property type="match status" value="1"/>
</dbReference>
<dbReference type="InterPro" id="IPR038407">
    <property type="entry name" value="v-SNARE_N_sf"/>
</dbReference>
<evidence type="ECO:0000256" key="7">
    <source>
        <dbReference type="ARBA" id="ARBA00023054"/>
    </source>
</evidence>
<dbReference type="GO" id="GO:0005794">
    <property type="term" value="C:Golgi apparatus"/>
    <property type="evidence" value="ECO:0007669"/>
    <property type="project" value="TreeGrafter"/>
</dbReference>
<dbReference type="OrthoDB" id="430637at2759"/>
<dbReference type="GO" id="GO:0048280">
    <property type="term" value="P:vesicle fusion with Golgi apparatus"/>
    <property type="evidence" value="ECO:0007669"/>
    <property type="project" value="TreeGrafter"/>
</dbReference>
<keyword evidence="7" id="KW-0175">Coiled coil</keyword>
<keyword evidence="12" id="KW-1185">Reference proteome</keyword>
<feature type="region of interest" description="Disordered" evidence="9">
    <location>
        <begin position="87"/>
        <end position="126"/>
    </location>
</feature>
<keyword evidence="8" id="KW-0472">Membrane</keyword>
<evidence type="ECO:0000256" key="3">
    <source>
        <dbReference type="ARBA" id="ARBA00022448"/>
    </source>
</evidence>
<dbReference type="AlphaFoldDB" id="A0A316UQM3"/>
<evidence type="ECO:0000256" key="4">
    <source>
        <dbReference type="ARBA" id="ARBA00022692"/>
    </source>
</evidence>
<dbReference type="InterPro" id="IPR010989">
    <property type="entry name" value="SNARE"/>
</dbReference>
<keyword evidence="3" id="KW-0813">Transport</keyword>
<accession>A0A316UQM3</accession>
<dbReference type="Proteomes" id="UP000245884">
    <property type="component" value="Unassembled WGS sequence"/>
</dbReference>
<dbReference type="SUPFAM" id="SSF58038">
    <property type="entry name" value="SNARE fusion complex"/>
    <property type="match status" value="1"/>
</dbReference>
<dbReference type="PANTHER" id="PTHR21230">
    <property type="entry name" value="VESICLE TRANSPORT V-SNARE PROTEIN VTI1-RELATED"/>
    <property type="match status" value="1"/>
</dbReference>
<evidence type="ECO:0000256" key="8">
    <source>
        <dbReference type="ARBA" id="ARBA00023136"/>
    </source>
</evidence>
<evidence type="ECO:0000256" key="5">
    <source>
        <dbReference type="ARBA" id="ARBA00022927"/>
    </source>
</evidence>
<name>A0A316UQM3_9BASI</name>
<dbReference type="FunFam" id="1.20.5.110:FF:000002">
    <property type="entry name" value="Vesicle transport through interaction with t-SNAREsB"/>
    <property type="match status" value="1"/>
</dbReference>
<dbReference type="Pfam" id="PF05008">
    <property type="entry name" value="V-SNARE"/>
    <property type="match status" value="1"/>
</dbReference>
<dbReference type="PANTHER" id="PTHR21230:SF26">
    <property type="entry name" value="VESICLE TRANSPORT THROUGH INTERACTION WITH T-SNARES HOMOLOG 1A"/>
    <property type="match status" value="1"/>
</dbReference>
<dbReference type="Pfam" id="PF12352">
    <property type="entry name" value="V-SNARE_C"/>
    <property type="match status" value="1"/>
</dbReference>
<dbReference type="EMBL" id="KZ819667">
    <property type="protein sequence ID" value="PWN27612.1"/>
    <property type="molecule type" value="Genomic_DNA"/>
</dbReference>
<dbReference type="SUPFAM" id="SSF47661">
    <property type="entry name" value="t-snare proteins"/>
    <property type="match status" value="1"/>
</dbReference>
<evidence type="ECO:0000256" key="2">
    <source>
        <dbReference type="ARBA" id="ARBA00006108"/>
    </source>
</evidence>
<comment type="similarity">
    <text evidence="2">Belongs to the VTI1 family.</text>
</comment>
<dbReference type="GO" id="GO:0000149">
    <property type="term" value="F:SNARE binding"/>
    <property type="evidence" value="ECO:0007669"/>
    <property type="project" value="TreeGrafter"/>
</dbReference>
<dbReference type="Gene3D" id="1.20.58.400">
    <property type="entry name" value="t-snare proteins"/>
    <property type="match status" value="1"/>
</dbReference>
<dbReference type="GO" id="GO:0031902">
    <property type="term" value="C:late endosome membrane"/>
    <property type="evidence" value="ECO:0007669"/>
    <property type="project" value="TreeGrafter"/>
</dbReference>
<organism evidence="11 12">
    <name type="scientific">Jaminaea rosea</name>
    <dbReference type="NCBI Taxonomy" id="1569628"/>
    <lineage>
        <taxon>Eukaryota</taxon>
        <taxon>Fungi</taxon>
        <taxon>Dikarya</taxon>
        <taxon>Basidiomycota</taxon>
        <taxon>Ustilaginomycotina</taxon>
        <taxon>Exobasidiomycetes</taxon>
        <taxon>Microstromatales</taxon>
        <taxon>Microstromatales incertae sedis</taxon>
        <taxon>Jaminaea</taxon>
    </lineage>
</organism>
<evidence type="ECO:0000256" key="6">
    <source>
        <dbReference type="ARBA" id="ARBA00022989"/>
    </source>
</evidence>
<evidence type="ECO:0000256" key="1">
    <source>
        <dbReference type="ARBA" id="ARBA00004211"/>
    </source>
</evidence>
<dbReference type="GO" id="GO:0012507">
    <property type="term" value="C:ER to Golgi transport vesicle membrane"/>
    <property type="evidence" value="ECO:0007669"/>
    <property type="project" value="TreeGrafter"/>
</dbReference>
<dbReference type="GO" id="GO:0042147">
    <property type="term" value="P:retrograde transport, endosome to Golgi"/>
    <property type="evidence" value="ECO:0007669"/>
    <property type="project" value="TreeGrafter"/>
</dbReference>
<evidence type="ECO:0000259" key="10">
    <source>
        <dbReference type="PROSITE" id="PS50192"/>
    </source>
</evidence>
<dbReference type="GeneID" id="37027920"/>
<dbReference type="GO" id="GO:0005829">
    <property type="term" value="C:cytosol"/>
    <property type="evidence" value="ECO:0007669"/>
    <property type="project" value="GOC"/>
</dbReference>
<feature type="domain" description="T-SNARE coiled-coil homology" evidence="10">
    <location>
        <begin position="134"/>
        <end position="196"/>
    </location>
</feature>
<keyword evidence="4" id="KW-0812">Transmembrane</keyword>
<evidence type="ECO:0000256" key="9">
    <source>
        <dbReference type="SAM" id="MobiDB-lite"/>
    </source>
</evidence>
<evidence type="ECO:0000313" key="11">
    <source>
        <dbReference type="EMBL" id="PWN27612.1"/>
    </source>
</evidence>
<keyword evidence="5" id="KW-0653">Protein transport</keyword>
<dbReference type="GO" id="GO:0006886">
    <property type="term" value="P:intracellular protein transport"/>
    <property type="evidence" value="ECO:0007669"/>
    <property type="project" value="InterPro"/>
</dbReference>
<protein>
    <submittedName>
        <fullName evidence="11">V-snare-domain-containing protein</fullName>
    </submittedName>
</protein>
<evidence type="ECO:0000313" key="12">
    <source>
        <dbReference type="Proteomes" id="UP000245884"/>
    </source>
</evidence>
<dbReference type="InterPro" id="IPR007705">
    <property type="entry name" value="Vesicle_trsprt_v-SNARE_N"/>
</dbReference>
<keyword evidence="6" id="KW-1133">Transmembrane helix</keyword>
<dbReference type="GO" id="GO:0031201">
    <property type="term" value="C:SNARE complex"/>
    <property type="evidence" value="ECO:0007669"/>
    <property type="project" value="TreeGrafter"/>
</dbReference>
<sequence length="208" mass="23510">MADLFESYSSDLKQLLSSLQSHLSPSTLQSQSGEARKATLRRCEMELDEAEEILAQMDIEVRGFPQSVKNKYSVQLRGFRGEVERVGEQVRSQMSRPAGSGYDPSNPFAESSSGAGNDADLERQSQRQRLLQGTATLEDGQRRLEESNRIALETEDLGADILRDLRGQREQIEHSRDTLRQADGNLERSSKTLTTMIRRSESLFGWLW</sequence>
<dbReference type="CDD" id="cd15862">
    <property type="entry name" value="SNARE_Vti1"/>
    <property type="match status" value="1"/>
</dbReference>
<dbReference type="GO" id="GO:0006891">
    <property type="term" value="P:intra-Golgi vesicle-mediated transport"/>
    <property type="evidence" value="ECO:0007669"/>
    <property type="project" value="TreeGrafter"/>
</dbReference>
<dbReference type="GO" id="GO:0016236">
    <property type="term" value="P:macroautophagy"/>
    <property type="evidence" value="ECO:0007669"/>
    <property type="project" value="TreeGrafter"/>
</dbReference>